<dbReference type="Pfam" id="PF00561">
    <property type="entry name" value="Abhydrolase_1"/>
    <property type="match status" value="1"/>
</dbReference>
<dbReference type="EMBL" id="FNYW01000031">
    <property type="protein sequence ID" value="SEI90500.1"/>
    <property type="molecule type" value="Genomic_DNA"/>
</dbReference>
<feature type="domain" description="AB hydrolase-1" evidence="3">
    <location>
        <begin position="29"/>
        <end position="147"/>
    </location>
</feature>
<gene>
    <name evidence="4" type="ORF">SAMN04488113_13117</name>
</gene>
<dbReference type="SUPFAM" id="SSF53474">
    <property type="entry name" value="alpha/beta-Hydrolases"/>
    <property type="match status" value="1"/>
</dbReference>
<sequence>MKLTIRKRSLGTIPLLEVVEEKKRNDILPLIIFYHGWQSSKELVLTQGRYLAEAGFRVLLPDAFNHGERKQPIIKIPSLTFWQSIHTNLFEFGFIVNHFKKLGVVDDRIAVGGVSMGGITTCALLTHHPEIKVAACVMGSPQLTNYRQRIMDHATKLDRFFPQDYEFLLNWVPDYDLSRHPETLGDRPLLFWHGIHDVVVPYNHVKEFVKDNSDRNLTFIKEDEEHLVKVPTMKQITAFFVKEMLDTNE</sequence>
<evidence type="ECO:0000256" key="1">
    <source>
        <dbReference type="ARBA" id="ARBA00022801"/>
    </source>
</evidence>
<reference evidence="5" key="1">
    <citation type="submission" date="2016-10" db="EMBL/GenBank/DDBJ databases">
        <authorList>
            <person name="Varghese N."/>
            <person name="Submissions S."/>
        </authorList>
    </citation>
    <scope>NUCLEOTIDE SEQUENCE [LARGE SCALE GENOMIC DNA]</scope>
    <source>
        <strain evidence="5">DSM 25751</strain>
    </source>
</reference>
<comment type="similarity">
    <text evidence="2">Belongs to the AB hydrolase superfamily. FUS2 hydrolase family.</text>
</comment>
<organism evidence="4 5">
    <name type="scientific">Alkalibacterium gilvum</name>
    <dbReference type="NCBI Taxonomy" id="1130080"/>
    <lineage>
        <taxon>Bacteria</taxon>
        <taxon>Bacillati</taxon>
        <taxon>Bacillota</taxon>
        <taxon>Bacilli</taxon>
        <taxon>Lactobacillales</taxon>
        <taxon>Carnobacteriaceae</taxon>
        <taxon>Alkalibacterium</taxon>
    </lineage>
</organism>
<dbReference type="InterPro" id="IPR000073">
    <property type="entry name" value="AB_hydrolase_1"/>
</dbReference>
<evidence type="ECO:0000313" key="5">
    <source>
        <dbReference type="Proteomes" id="UP000198564"/>
    </source>
</evidence>
<keyword evidence="5" id="KW-1185">Reference proteome</keyword>
<dbReference type="OrthoDB" id="31158at2"/>
<evidence type="ECO:0000313" key="4">
    <source>
        <dbReference type="EMBL" id="SEI90500.1"/>
    </source>
</evidence>
<evidence type="ECO:0000259" key="3">
    <source>
        <dbReference type="Pfam" id="PF00561"/>
    </source>
</evidence>
<dbReference type="InterPro" id="IPR029058">
    <property type="entry name" value="AB_hydrolase_fold"/>
</dbReference>
<dbReference type="Proteomes" id="UP000198564">
    <property type="component" value="Unassembled WGS sequence"/>
</dbReference>
<accession>A0A1H6UQH0</accession>
<dbReference type="RefSeq" id="WP_091635720.1">
    <property type="nucleotide sequence ID" value="NZ_FNYW01000031.1"/>
</dbReference>
<dbReference type="GO" id="GO:0052689">
    <property type="term" value="F:carboxylic ester hydrolase activity"/>
    <property type="evidence" value="ECO:0007669"/>
    <property type="project" value="UniProtKB-ARBA"/>
</dbReference>
<dbReference type="STRING" id="1130080.SAMN04488113_13117"/>
<dbReference type="AlphaFoldDB" id="A0A1H6UQH0"/>
<proteinExistence type="inferred from homology"/>
<protein>
    <recommendedName>
        <fullName evidence="3">AB hydrolase-1 domain-containing protein</fullName>
    </recommendedName>
</protein>
<evidence type="ECO:0000256" key="2">
    <source>
        <dbReference type="ARBA" id="ARBA00038115"/>
    </source>
</evidence>
<name>A0A1H6UQH0_9LACT</name>
<keyword evidence="1" id="KW-0378">Hydrolase</keyword>
<dbReference type="PANTHER" id="PTHR22946">
    <property type="entry name" value="DIENELACTONE HYDROLASE DOMAIN-CONTAINING PROTEIN-RELATED"/>
    <property type="match status" value="1"/>
</dbReference>
<dbReference type="InterPro" id="IPR050261">
    <property type="entry name" value="FrsA_esterase"/>
</dbReference>
<dbReference type="PANTHER" id="PTHR22946:SF9">
    <property type="entry name" value="POLYKETIDE TRANSFERASE AF380"/>
    <property type="match status" value="1"/>
</dbReference>
<dbReference type="Gene3D" id="3.40.50.1820">
    <property type="entry name" value="alpha/beta hydrolase"/>
    <property type="match status" value="1"/>
</dbReference>